<keyword evidence="1" id="KW-0472">Membrane</keyword>
<evidence type="ECO:0000313" key="2">
    <source>
        <dbReference type="EMBL" id="AHH45355.1"/>
    </source>
</evidence>
<feature type="transmembrane region" description="Helical" evidence="1">
    <location>
        <begin position="24"/>
        <end position="41"/>
    </location>
</feature>
<dbReference type="EMBL" id="CP007154">
    <property type="protein sequence ID" value="AHH45355.1"/>
    <property type="molecule type" value="Genomic_DNA"/>
</dbReference>
<protein>
    <recommendedName>
        <fullName evidence="4">Transmembrane protein</fullName>
    </recommendedName>
</protein>
<dbReference type="OrthoDB" id="400065at2"/>
<evidence type="ECO:0008006" key="4">
    <source>
        <dbReference type="Google" id="ProtNLM"/>
    </source>
</evidence>
<feature type="transmembrane region" description="Helical" evidence="1">
    <location>
        <begin position="165"/>
        <end position="184"/>
    </location>
</feature>
<sequence>MENHESYLVEKLEVLAKWKKTRKYALFIAIFVIAISLYLVINSISTNKVEFVLVDAYYFISFSNYFGNLSSIFYFTYQSNLLFGFVLLSYVLTRSKKKFQLLFATTSMITVVLIVFWTVIAWHINFSSFENLLSTATVHFLNPILAIVSLFWFRKDYQISTKGMLLASIYSFAYLIFCALLYVFTVKQWLSKTYAHNGDVIYFYTGVTIYPFLNFLHPFFYSGGSMFVLFLLNLIMIVLSFLMPYGIGRMFIKLFSIQSSTWKMSHFITKNCKVFWKFCRHWLLFFKKAILEKIGKNNG</sequence>
<dbReference type="STRING" id="743966.MYB_01725"/>
<keyword evidence="3" id="KW-1185">Reference proteome</keyword>
<organism evidence="2 3">
    <name type="scientific">Mesomycoplasma bovoculi M165/69</name>
    <dbReference type="NCBI Taxonomy" id="743966"/>
    <lineage>
        <taxon>Bacteria</taxon>
        <taxon>Bacillati</taxon>
        <taxon>Mycoplasmatota</taxon>
        <taxon>Mycoplasmoidales</taxon>
        <taxon>Metamycoplasmataceae</taxon>
        <taxon>Mesomycoplasma</taxon>
    </lineage>
</organism>
<feature type="transmembrane region" description="Helical" evidence="1">
    <location>
        <begin position="132"/>
        <end position="153"/>
    </location>
</feature>
<dbReference type="HOGENOM" id="CLU_083587_0_0_14"/>
<feature type="transmembrane region" description="Helical" evidence="1">
    <location>
        <begin position="219"/>
        <end position="243"/>
    </location>
</feature>
<dbReference type="AlphaFoldDB" id="W5UU69"/>
<proteinExistence type="predicted"/>
<accession>W5UU69</accession>
<keyword evidence="1" id="KW-1133">Transmembrane helix</keyword>
<dbReference type="PATRIC" id="fig|743966.3.peg.347"/>
<dbReference type="eggNOG" id="ENOG5031YDY">
    <property type="taxonomic scope" value="Bacteria"/>
</dbReference>
<dbReference type="Proteomes" id="UP000019229">
    <property type="component" value="Chromosome"/>
</dbReference>
<keyword evidence="1" id="KW-0812">Transmembrane</keyword>
<dbReference type="KEGG" id="mbc:MYB_01725"/>
<name>W5UU69_9BACT</name>
<dbReference type="NCBIfam" id="NF046009">
    <property type="entry name" value="MAGa3780_fam"/>
    <property type="match status" value="1"/>
</dbReference>
<dbReference type="RefSeq" id="WP_022935652.1">
    <property type="nucleotide sequence ID" value="NZ_CP007154.1"/>
</dbReference>
<gene>
    <name evidence="2" type="ORF">MYB_01725</name>
</gene>
<evidence type="ECO:0000256" key="1">
    <source>
        <dbReference type="SAM" id="Phobius"/>
    </source>
</evidence>
<evidence type="ECO:0000313" key="3">
    <source>
        <dbReference type="Proteomes" id="UP000019229"/>
    </source>
</evidence>
<feature type="transmembrane region" description="Helical" evidence="1">
    <location>
        <begin position="99"/>
        <end position="120"/>
    </location>
</feature>
<feature type="transmembrane region" description="Helical" evidence="1">
    <location>
        <begin position="72"/>
        <end position="92"/>
    </location>
</feature>
<reference evidence="2 3" key="1">
    <citation type="journal article" date="2014" name="Genome Announc.">
        <title>Complete Genome Sequence of Mycoplasma bovoculi Strain M165/69T (ATCC 29104).</title>
        <authorList>
            <person name="Calcutt M.J."/>
            <person name="Foecking M.F."/>
        </authorList>
    </citation>
    <scope>NUCLEOTIDE SEQUENCE [LARGE SCALE GENOMIC DNA]</scope>
    <source>
        <strain evidence="2">M165/69</strain>
    </source>
</reference>